<dbReference type="InterPro" id="IPR005302">
    <property type="entry name" value="MoCF_Sase_C"/>
</dbReference>
<dbReference type="Pfam" id="PF03810">
    <property type="entry name" value="IBN_N"/>
    <property type="match status" value="1"/>
</dbReference>
<evidence type="ECO:0000259" key="5">
    <source>
        <dbReference type="PROSITE" id="PS50166"/>
    </source>
</evidence>
<accession>A0A5N5QSE6</accession>
<dbReference type="InterPro" id="IPR016024">
    <property type="entry name" value="ARM-type_fold"/>
</dbReference>
<dbReference type="GO" id="GO:0005829">
    <property type="term" value="C:cytosol"/>
    <property type="evidence" value="ECO:0007669"/>
    <property type="project" value="TreeGrafter"/>
</dbReference>
<dbReference type="EMBL" id="SSOP01000019">
    <property type="protein sequence ID" value="KAB5594549.1"/>
    <property type="molecule type" value="Genomic_DNA"/>
</dbReference>
<keyword evidence="3" id="KW-0653">Protein transport</keyword>
<dbReference type="Pfam" id="PF25018">
    <property type="entry name" value="HEAT_IPO9_c"/>
    <property type="match status" value="1"/>
</dbReference>
<dbReference type="PROSITE" id="PS51340">
    <property type="entry name" value="MOSC"/>
    <property type="match status" value="1"/>
</dbReference>
<dbReference type="GO" id="GO:0005635">
    <property type="term" value="C:nuclear envelope"/>
    <property type="evidence" value="ECO:0007669"/>
    <property type="project" value="TreeGrafter"/>
</dbReference>
<dbReference type="GO" id="GO:0031267">
    <property type="term" value="F:small GTPase binding"/>
    <property type="evidence" value="ECO:0007669"/>
    <property type="project" value="InterPro"/>
</dbReference>
<gene>
    <name evidence="7" type="ORF">CTheo_2032</name>
</gene>
<sequence>MVLIETAIEGDKLLVSFPKGSGIQSFQTALTPNSSTLKCWELISDVEIWRDKDLDAYVAQSTDAENSPSTLLSSYLEREVLLVLKGPKGRLARPTPTHSNLDVSFRFQDGYPLLLATTESLAAVQEGVRLSASGVEGWKAGEVSPKWRTEELVMERFRPNIVLSGSPAPFDEDYWGDIQIGGGGAGGMVSVVGRCGRCLLPNVDVTTGLRDAAVPFKVITKFRKVEPKVSPCFGVNAVAQGSGTFQVGDQVRVLTVVRRETAETNSKIKMNDILSSLQQTLNPEPNIRIAAELKLSELSTQPQTGITLAQILLSNEIELTGTILRKYINERWSPFFSGFRGNAPPVEIKTEIRETILKGLSDPIRKIRSLSAAVCSLIAHCDWPDEYPELLDQLIGLLSTDNADAIHGSMQVMAEFVRSDVSEDQILPILRQLLPVLMSILGDPLKHAALTRARTVSVFRQCVEALYMVKEQHPSAVSEATTSVLPTWLNAFQVLLTIDPQNDVANDDKWDGLAVRTEIYRSLNTIHTSFPKSLSTYTPTLLSHSLTHLNRLLPSFINHYVCEDAVPAPSTSMDDPDQQVSLTNLASALLDYVGGAARTSVGRSWFEGTEGALRDYIEMVVGWSQMTGDDYTQEENWNNNPNAFVADEDDETGLFSLRIAGFDLVMHFIDRIAVPTLQALQIVTQNAVQQMQNNGRTKEWWKPLEALFAVLGTHSESILECIEGEELEGRPKPIHIDAMIKEIVPQLVSAEEYPFLKGRAIVFASQYASILPQDLQTQYLETAWTALKAESSSAPVKVSAVKAIRNFVSHIPEETMAGVAPRILQDLAPLLLVTAEETLALVMEALSVLLKIQGGKWLTGDHASSLTAALLGVWQKNVKDQVLLSVITEVFEGLSTASYQATISQALPPLASALASVSKDETWVTSSALEIIASLMRGAHEGQLGQGFFASLGPALFKSVGETEDRDVIQNGIECLTLIIRKDHAQLAQWHDSTGRSGFDNVLSLLARLLQRDQNESGGLVIGDLIIHLFRRSGEQIGPVLPELLQAMVTRIDSAKTATFLQSLIVPFAFLIHTQRDNVLNLLESTTVGSRTGLEVLLHSWCENAEMLQGNWPSRISTLALCQMFISDRPSLRQIHVKGDLIVKPETQNGKEIFNLNLHHLNETRLVIITRSRAKQTPHEYKNIPFQTKALQLIIRELQEMGAEVEPMSMKDVPDAAEDDSDDADEWADEEKLYLGMKRDELAFLAGVDLEDGESDGKGGLDDEDLRQDPISKIDMRAHLLQFLKECAARNVNKFSQIVEELGAEEMLVVRRAIAET</sequence>
<dbReference type="InterPro" id="IPR056840">
    <property type="entry name" value="HEAT_IPO9_central"/>
</dbReference>
<evidence type="ECO:0000313" key="7">
    <source>
        <dbReference type="EMBL" id="KAB5594549.1"/>
    </source>
</evidence>
<evidence type="ECO:0000256" key="2">
    <source>
        <dbReference type="ARBA" id="ARBA00022448"/>
    </source>
</evidence>
<organism evidence="7 8">
    <name type="scientific">Ceratobasidium theobromae</name>
    <dbReference type="NCBI Taxonomy" id="1582974"/>
    <lineage>
        <taxon>Eukaryota</taxon>
        <taxon>Fungi</taxon>
        <taxon>Dikarya</taxon>
        <taxon>Basidiomycota</taxon>
        <taxon>Agaricomycotina</taxon>
        <taxon>Agaricomycetes</taxon>
        <taxon>Cantharellales</taxon>
        <taxon>Ceratobasidiaceae</taxon>
        <taxon>Ceratobasidium</taxon>
    </lineage>
</organism>
<dbReference type="GO" id="GO:0030151">
    <property type="term" value="F:molybdenum ion binding"/>
    <property type="evidence" value="ECO:0007669"/>
    <property type="project" value="InterPro"/>
</dbReference>
<dbReference type="PANTHER" id="PTHR10997:SF9">
    <property type="entry name" value="IMPORTIN-9"/>
    <property type="match status" value="1"/>
</dbReference>
<dbReference type="Proteomes" id="UP000383932">
    <property type="component" value="Unassembled WGS sequence"/>
</dbReference>
<dbReference type="OrthoDB" id="431626at2759"/>
<dbReference type="SMART" id="SM00913">
    <property type="entry name" value="IBN_N"/>
    <property type="match status" value="1"/>
</dbReference>
<dbReference type="Pfam" id="PF03473">
    <property type="entry name" value="MOSC"/>
    <property type="match status" value="1"/>
</dbReference>
<evidence type="ECO:0000256" key="3">
    <source>
        <dbReference type="ARBA" id="ARBA00022927"/>
    </source>
</evidence>
<proteinExistence type="predicted"/>
<keyword evidence="8" id="KW-1185">Reference proteome</keyword>
<evidence type="ECO:0000256" key="1">
    <source>
        <dbReference type="ARBA" id="ARBA00004123"/>
    </source>
</evidence>
<feature type="domain" description="MOSC" evidence="6">
    <location>
        <begin position="74"/>
        <end position="254"/>
    </location>
</feature>
<protein>
    <submittedName>
        <fullName evidence="7">Importin-9</fullName>
    </submittedName>
</protein>
<evidence type="ECO:0000256" key="4">
    <source>
        <dbReference type="ARBA" id="ARBA00023242"/>
    </source>
</evidence>
<dbReference type="InterPro" id="IPR011037">
    <property type="entry name" value="Pyrv_Knase-like_insert_dom_sf"/>
</dbReference>
<keyword evidence="4" id="KW-0539">Nucleus</keyword>
<dbReference type="PROSITE" id="PS50166">
    <property type="entry name" value="IMPORTIN_B_NT"/>
    <property type="match status" value="1"/>
</dbReference>
<reference evidence="7 8" key="1">
    <citation type="journal article" date="2019" name="Fungal Biol. Biotechnol.">
        <title>Draft genome sequence of fastidious pathogen Ceratobasidium theobromae, which causes vascular-streak dieback in Theobroma cacao.</title>
        <authorList>
            <person name="Ali S.S."/>
            <person name="Asman A."/>
            <person name="Shao J."/>
            <person name="Firmansyah A.P."/>
            <person name="Susilo A.W."/>
            <person name="Rosmana A."/>
            <person name="McMahon P."/>
            <person name="Junaid M."/>
            <person name="Guest D."/>
            <person name="Kheng T.Y."/>
            <person name="Meinhardt L.W."/>
            <person name="Bailey B.A."/>
        </authorList>
    </citation>
    <scope>NUCLEOTIDE SEQUENCE [LARGE SCALE GENOMIC DNA]</scope>
    <source>
        <strain evidence="7 8">CT2</strain>
    </source>
</reference>
<dbReference type="SUPFAM" id="SSF48371">
    <property type="entry name" value="ARM repeat"/>
    <property type="match status" value="1"/>
</dbReference>
<dbReference type="GO" id="GO:0030170">
    <property type="term" value="F:pyridoxal phosphate binding"/>
    <property type="evidence" value="ECO:0007669"/>
    <property type="project" value="InterPro"/>
</dbReference>
<name>A0A5N5QSE6_9AGAM</name>
<dbReference type="GO" id="GO:0003824">
    <property type="term" value="F:catalytic activity"/>
    <property type="evidence" value="ECO:0007669"/>
    <property type="project" value="InterPro"/>
</dbReference>
<dbReference type="GO" id="GO:0006606">
    <property type="term" value="P:protein import into nucleus"/>
    <property type="evidence" value="ECO:0007669"/>
    <property type="project" value="TreeGrafter"/>
</dbReference>
<feature type="domain" description="Importin N-terminal" evidence="5">
    <location>
        <begin position="291"/>
        <end position="362"/>
    </location>
</feature>
<comment type="subcellular location">
    <subcellularLocation>
        <location evidence="1">Nucleus</location>
    </subcellularLocation>
</comment>
<dbReference type="InterPro" id="IPR001494">
    <property type="entry name" value="Importin-beta_N"/>
</dbReference>
<evidence type="ECO:0000259" key="6">
    <source>
        <dbReference type="PROSITE" id="PS51340"/>
    </source>
</evidence>
<keyword evidence="2" id="KW-0813">Transport</keyword>
<dbReference type="Gene3D" id="1.25.10.10">
    <property type="entry name" value="Leucine-rich Repeat Variant"/>
    <property type="match status" value="1"/>
</dbReference>
<dbReference type="PANTHER" id="PTHR10997">
    <property type="entry name" value="IMPORTIN-7, 8, 11"/>
    <property type="match status" value="1"/>
</dbReference>
<dbReference type="InterPro" id="IPR011989">
    <property type="entry name" value="ARM-like"/>
</dbReference>
<comment type="caution">
    <text evidence="7">The sequence shown here is derived from an EMBL/GenBank/DDBJ whole genome shotgun (WGS) entry which is preliminary data.</text>
</comment>
<evidence type="ECO:0000313" key="8">
    <source>
        <dbReference type="Proteomes" id="UP000383932"/>
    </source>
</evidence>
<dbReference type="SUPFAM" id="SSF50800">
    <property type="entry name" value="PK beta-barrel domain-like"/>
    <property type="match status" value="1"/>
</dbReference>